<dbReference type="PANTHER" id="PTHR45614">
    <property type="entry name" value="MYB PROTEIN-RELATED"/>
    <property type="match status" value="1"/>
</dbReference>
<reference evidence="9" key="1">
    <citation type="submission" date="2019-09" db="EMBL/GenBank/DDBJ databases">
        <title>Draft genome information of white flower Hibiscus syriacus.</title>
        <authorList>
            <person name="Kim Y.-M."/>
        </authorList>
    </citation>
    <scope>NUCLEOTIDE SEQUENCE [LARGE SCALE GENOMIC DNA]</scope>
    <source>
        <strain evidence="9">YM2019G1</strain>
    </source>
</reference>
<dbReference type="Proteomes" id="UP000436088">
    <property type="component" value="Unassembled WGS sequence"/>
</dbReference>
<comment type="caution">
    <text evidence="9">The sequence shown here is derived from an EMBL/GenBank/DDBJ whole genome shotgun (WGS) entry which is preliminary data.</text>
</comment>
<dbReference type="PROSITE" id="PS50090">
    <property type="entry name" value="MYB_LIKE"/>
    <property type="match status" value="2"/>
</dbReference>
<dbReference type="Pfam" id="PF13921">
    <property type="entry name" value="Myb_DNA-bind_6"/>
    <property type="match status" value="1"/>
</dbReference>
<dbReference type="PROSITE" id="PS51294">
    <property type="entry name" value="HTH_MYB"/>
    <property type="match status" value="2"/>
</dbReference>
<dbReference type="GO" id="GO:0000978">
    <property type="term" value="F:RNA polymerase II cis-regulatory region sequence-specific DNA binding"/>
    <property type="evidence" value="ECO:0007669"/>
    <property type="project" value="TreeGrafter"/>
</dbReference>
<dbReference type="CDD" id="cd00167">
    <property type="entry name" value="SANT"/>
    <property type="match status" value="2"/>
</dbReference>
<evidence type="ECO:0000256" key="6">
    <source>
        <dbReference type="ARBA" id="ARBA00023242"/>
    </source>
</evidence>
<organism evidence="9 10">
    <name type="scientific">Hibiscus syriacus</name>
    <name type="common">Rose of Sharon</name>
    <dbReference type="NCBI Taxonomy" id="106335"/>
    <lineage>
        <taxon>Eukaryota</taxon>
        <taxon>Viridiplantae</taxon>
        <taxon>Streptophyta</taxon>
        <taxon>Embryophyta</taxon>
        <taxon>Tracheophyta</taxon>
        <taxon>Spermatophyta</taxon>
        <taxon>Magnoliopsida</taxon>
        <taxon>eudicotyledons</taxon>
        <taxon>Gunneridae</taxon>
        <taxon>Pentapetalae</taxon>
        <taxon>rosids</taxon>
        <taxon>malvids</taxon>
        <taxon>Malvales</taxon>
        <taxon>Malvaceae</taxon>
        <taxon>Malvoideae</taxon>
        <taxon>Hibiscus</taxon>
    </lineage>
</organism>
<keyword evidence="2" id="KW-0677">Repeat</keyword>
<dbReference type="InterPro" id="IPR001005">
    <property type="entry name" value="SANT/Myb"/>
</dbReference>
<dbReference type="InterPro" id="IPR009057">
    <property type="entry name" value="Homeodomain-like_sf"/>
</dbReference>
<evidence type="ECO:0000256" key="1">
    <source>
        <dbReference type="ARBA" id="ARBA00004123"/>
    </source>
</evidence>
<evidence type="ECO:0000256" key="5">
    <source>
        <dbReference type="ARBA" id="ARBA00023163"/>
    </source>
</evidence>
<evidence type="ECO:0000256" key="2">
    <source>
        <dbReference type="ARBA" id="ARBA00022737"/>
    </source>
</evidence>
<keyword evidence="10" id="KW-1185">Reference proteome</keyword>
<proteinExistence type="predicted"/>
<dbReference type="AlphaFoldDB" id="A0A6A3CR55"/>
<dbReference type="Pfam" id="PF03101">
    <property type="entry name" value="FAR1"/>
    <property type="match status" value="1"/>
</dbReference>
<evidence type="ECO:0000313" key="9">
    <source>
        <dbReference type="EMBL" id="KAE8732025.1"/>
    </source>
</evidence>
<dbReference type="GO" id="GO:0000981">
    <property type="term" value="F:DNA-binding transcription factor activity, RNA polymerase II-specific"/>
    <property type="evidence" value="ECO:0007669"/>
    <property type="project" value="TreeGrafter"/>
</dbReference>
<feature type="domain" description="Myb-like" evidence="7">
    <location>
        <begin position="665"/>
        <end position="716"/>
    </location>
</feature>
<dbReference type="SMART" id="SM00717">
    <property type="entry name" value="SANT"/>
    <property type="match status" value="2"/>
</dbReference>
<dbReference type="EMBL" id="VEPZ02000168">
    <property type="protein sequence ID" value="KAE8732025.1"/>
    <property type="molecule type" value="Genomic_DNA"/>
</dbReference>
<keyword evidence="3" id="KW-0805">Transcription regulation</keyword>
<keyword evidence="5" id="KW-0804">Transcription</keyword>
<dbReference type="InterPro" id="IPR017930">
    <property type="entry name" value="Myb_dom"/>
</dbReference>
<evidence type="ECO:0000313" key="10">
    <source>
        <dbReference type="Proteomes" id="UP000436088"/>
    </source>
</evidence>
<dbReference type="GO" id="GO:0005634">
    <property type="term" value="C:nucleus"/>
    <property type="evidence" value="ECO:0007669"/>
    <property type="project" value="UniProtKB-SubCell"/>
</dbReference>
<dbReference type="PANTHER" id="PTHR45614:SF285">
    <property type="entry name" value="TRANSCRIPTION FACTOR MYB98"/>
    <property type="match status" value="1"/>
</dbReference>
<dbReference type="InterPro" id="IPR050560">
    <property type="entry name" value="MYB_TF"/>
</dbReference>
<evidence type="ECO:0000259" key="8">
    <source>
        <dbReference type="PROSITE" id="PS51294"/>
    </source>
</evidence>
<feature type="domain" description="HTH myb-type" evidence="8">
    <location>
        <begin position="721"/>
        <end position="771"/>
    </location>
</feature>
<dbReference type="FunFam" id="1.10.10.60:FF:000381">
    <property type="entry name" value="Transcription factor MYB119"/>
    <property type="match status" value="1"/>
</dbReference>
<evidence type="ECO:0000259" key="7">
    <source>
        <dbReference type="PROSITE" id="PS50090"/>
    </source>
</evidence>
<dbReference type="FunFam" id="1.10.10.60:FF:000010">
    <property type="entry name" value="Transcriptional activator Myb isoform A"/>
    <property type="match status" value="1"/>
</dbReference>
<dbReference type="SUPFAM" id="SSF46689">
    <property type="entry name" value="Homeodomain-like"/>
    <property type="match status" value="1"/>
</dbReference>
<sequence>MFNELLLKSPSTPGPLNLHNKIFAMNHTDADNVKLIEECLEVHNVDESDRLVGQLFCSRDQAWYFYKGFAREYGFSARKGTIRLVVEGNVKTQEFCYSKEGFRVSKVNIVDRQRVHTSVTRTGCKARVVVTTTNTNDQWVIRKSYQKHNHALCTLAMTPFMRSNRAVSKADIDEATTLKEVGVGTSQLSPMGIGQCRGISNLLSLMLSTDYVLGIFLTMHKLTLVTQNLQQHSQNAWLPGGQPRNLIFNGVRLFQNSTSKSIYGCESMNASLAIALKHKKIYFDVVRALEDGISRMCMNELKTDYLSSHTKPFQITKLVDLESHAAEIFTRESFRAFQDELLRETLWTKDAKDSAPTYVDLNVSPEVMQMARFAALRSTSSRLCYIASKTDASFKTARDEMKRLIEELENSFGLNDSVNQSIVVNNVRDPQRKQRKRKEVPKNKVEKKIRQCGYCNGEGHKKLTCPQVNLILNTSTQPTSTDFFEDGMEWTFSSARDDNDLHISENMSPQGQQPMFLFDNCLKPFEATTPSSSSKDFYLQDFHHLHHDPQIHVNVSSSSNPVLLYDSFDAFPYGCSANNVDFYECKPFDAEHGHEQVMDDLGSVGLLSLLQQRNSTNDVIMGSDMAAPFDFVVGGETAENGYYNKNRVLANPTYRRTSNWKVRKKSNGVKGQWTMEEDRLLIQLVEQYGVRKWSHIAHMLPRRIGKQCRERWHNHLRPHIKKDKWSEEEDKVLIQAHMEIGNKWAEIAKRLPGRTENSIKNHWNATKRRQFSKRKCRSKYPRGSILQEYIKSLNLESSSSSTRSQKKSSNATALDFCPSSTDRLVPEYEFNEFSFDEKLLQESCSIDSLLDQIPTAEQDMGPVKELDLVEIISAHPKI</sequence>
<keyword evidence="4" id="KW-0238">DNA-binding</keyword>
<accession>A0A6A3CR55</accession>
<dbReference type="InterPro" id="IPR004330">
    <property type="entry name" value="FAR1_DNA_bnd_dom"/>
</dbReference>
<keyword evidence="6" id="KW-0539">Nucleus</keyword>
<name>A0A6A3CR55_HIBSY</name>
<feature type="domain" description="HTH myb-type" evidence="8">
    <location>
        <begin position="665"/>
        <end position="720"/>
    </location>
</feature>
<evidence type="ECO:0000256" key="3">
    <source>
        <dbReference type="ARBA" id="ARBA00023015"/>
    </source>
</evidence>
<evidence type="ECO:0000256" key="4">
    <source>
        <dbReference type="ARBA" id="ARBA00023125"/>
    </source>
</evidence>
<protein>
    <submittedName>
        <fullName evidence="9">Transcription factor MYB98</fullName>
    </submittedName>
</protein>
<comment type="subcellular location">
    <subcellularLocation>
        <location evidence="1">Nucleus</location>
    </subcellularLocation>
</comment>
<gene>
    <name evidence="9" type="ORF">F3Y22_tig00002239pilonHSYRG00017</name>
</gene>
<dbReference type="Gene3D" id="1.10.10.60">
    <property type="entry name" value="Homeodomain-like"/>
    <property type="match status" value="2"/>
</dbReference>
<feature type="domain" description="Myb-like" evidence="7">
    <location>
        <begin position="717"/>
        <end position="767"/>
    </location>
</feature>